<sequence>MNPNSIIKGGYAYVFRSIKPKFDTFRQFRTLARNIHKGNVIEYKNRYFLVTKIDSHWTGRGATTTKFEFKDVLTGQRLTERIKPNDSFEVVALKEKPYTYLYSNDGMSHFVNTETLDELELESDKIEGSDKSFLLLEDNMKVTISFLETDKESRAISFRLPQMHPYEVLSITPMVGHSSKGPAQKIVKIKGGIQIQVPEFINLGNKIIITTNDLKYFKRA</sequence>
<dbReference type="PROSITE" id="PS01275">
    <property type="entry name" value="EFP"/>
    <property type="match status" value="1"/>
</dbReference>
<dbReference type="InterPro" id="IPR014722">
    <property type="entry name" value="Rib_uL2_dom2"/>
</dbReference>
<dbReference type="InterPro" id="IPR013852">
    <property type="entry name" value="Transl_elong_P/YeiP_CS"/>
</dbReference>
<dbReference type="InterPro" id="IPR015365">
    <property type="entry name" value="Elong-fact-P_C"/>
</dbReference>
<dbReference type="SUPFAM" id="SSF50249">
    <property type="entry name" value="Nucleic acid-binding proteins"/>
    <property type="match status" value="2"/>
</dbReference>
<dbReference type="PANTHER" id="PTHR30053:SF14">
    <property type="entry name" value="TRANSLATION ELONGATION FACTOR KOW-LIKE DOMAIN-CONTAINING PROTEIN"/>
    <property type="match status" value="1"/>
</dbReference>
<dbReference type="InterPro" id="IPR020599">
    <property type="entry name" value="Transl_elong_fac_P/YeiP"/>
</dbReference>
<dbReference type="GO" id="GO:0005737">
    <property type="term" value="C:cytoplasm"/>
    <property type="evidence" value="ECO:0007669"/>
    <property type="project" value="InterPro"/>
</dbReference>
<gene>
    <name evidence="4" type="ORF">F8M41_015622</name>
</gene>
<dbReference type="InterPro" id="IPR013185">
    <property type="entry name" value="Transl_elong_KOW-like"/>
</dbReference>
<dbReference type="InterPro" id="IPR001059">
    <property type="entry name" value="Transl_elong_P/YeiP_cen"/>
</dbReference>
<dbReference type="Gene3D" id="2.30.30.30">
    <property type="match status" value="1"/>
</dbReference>
<proteinExistence type="inferred from homology"/>
<comment type="similarity">
    <text evidence="1">Belongs to the elongation factor P family.</text>
</comment>
<dbReference type="OrthoDB" id="7025426at2759"/>
<evidence type="ECO:0000259" key="2">
    <source>
        <dbReference type="SMART" id="SM00841"/>
    </source>
</evidence>
<dbReference type="Pfam" id="PF09285">
    <property type="entry name" value="Elong-fact-P_C"/>
    <property type="match status" value="1"/>
</dbReference>
<dbReference type="AlphaFoldDB" id="A0A8H4AQA2"/>
<dbReference type="SMART" id="SM00841">
    <property type="entry name" value="Elong-fact-P_C"/>
    <property type="match status" value="1"/>
</dbReference>
<dbReference type="PANTHER" id="PTHR30053">
    <property type="entry name" value="ELONGATION FACTOR P"/>
    <property type="match status" value="1"/>
</dbReference>
<dbReference type="Proteomes" id="UP000439903">
    <property type="component" value="Unassembled WGS sequence"/>
</dbReference>
<evidence type="ECO:0000313" key="5">
    <source>
        <dbReference type="Proteomes" id="UP000439903"/>
    </source>
</evidence>
<dbReference type="SMART" id="SM01185">
    <property type="entry name" value="EFP"/>
    <property type="match status" value="1"/>
</dbReference>
<dbReference type="Gene3D" id="2.40.50.140">
    <property type="entry name" value="Nucleic acid-binding proteins"/>
    <property type="match status" value="2"/>
</dbReference>
<dbReference type="GO" id="GO:0003746">
    <property type="term" value="F:translation elongation factor activity"/>
    <property type="evidence" value="ECO:0007669"/>
    <property type="project" value="UniProtKB-KW"/>
</dbReference>
<dbReference type="InterPro" id="IPR008991">
    <property type="entry name" value="Translation_prot_SH3-like_sf"/>
</dbReference>
<organism evidence="4 5">
    <name type="scientific">Gigaspora margarita</name>
    <dbReference type="NCBI Taxonomy" id="4874"/>
    <lineage>
        <taxon>Eukaryota</taxon>
        <taxon>Fungi</taxon>
        <taxon>Fungi incertae sedis</taxon>
        <taxon>Mucoromycota</taxon>
        <taxon>Glomeromycotina</taxon>
        <taxon>Glomeromycetes</taxon>
        <taxon>Diversisporales</taxon>
        <taxon>Gigasporaceae</taxon>
        <taxon>Gigaspora</taxon>
    </lineage>
</organism>
<reference evidence="4 5" key="1">
    <citation type="journal article" date="2019" name="Environ. Microbiol.">
        <title>At the nexus of three kingdoms: the genome of the mycorrhizal fungus Gigaspora margarita provides insights into plant, endobacterial and fungal interactions.</title>
        <authorList>
            <person name="Venice F."/>
            <person name="Ghignone S."/>
            <person name="Salvioli di Fossalunga A."/>
            <person name="Amselem J."/>
            <person name="Novero M."/>
            <person name="Xianan X."/>
            <person name="Sedzielewska Toro K."/>
            <person name="Morin E."/>
            <person name="Lipzen A."/>
            <person name="Grigoriev I.V."/>
            <person name="Henrissat B."/>
            <person name="Martin F.M."/>
            <person name="Bonfante P."/>
        </authorList>
    </citation>
    <scope>NUCLEOTIDE SEQUENCE [LARGE SCALE GENOMIC DNA]</scope>
    <source>
        <strain evidence="4 5">BEG34</strain>
    </source>
</reference>
<keyword evidence="4" id="KW-0648">Protein biosynthesis</keyword>
<dbReference type="InterPro" id="IPR012340">
    <property type="entry name" value="NA-bd_OB-fold"/>
</dbReference>
<evidence type="ECO:0000256" key="1">
    <source>
        <dbReference type="ARBA" id="ARBA00009479"/>
    </source>
</evidence>
<dbReference type="GO" id="GO:0043043">
    <property type="term" value="P:peptide biosynthetic process"/>
    <property type="evidence" value="ECO:0007669"/>
    <property type="project" value="InterPro"/>
</dbReference>
<accession>A0A8H4AQA2</accession>
<dbReference type="SUPFAM" id="SSF50104">
    <property type="entry name" value="Translation proteins SH3-like domain"/>
    <property type="match status" value="1"/>
</dbReference>
<protein>
    <submittedName>
        <fullName evidence="4">Elongation factor P</fullName>
    </submittedName>
</protein>
<comment type="caution">
    <text evidence="4">The sequence shown here is derived from an EMBL/GenBank/DDBJ whole genome shotgun (WGS) entry which is preliminary data.</text>
</comment>
<dbReference type="PIRSF" id="PIRSF005901">
    <property type="entry name" value="EF-P"/>
    <property type="match status" value="1"/>
</dbReference>
<name>A0A8H4AQA2_GIGMA</name>
<dbReference type="Pfam" id="PF01132">
    <property type="entry name" value="EFP"/>
    <property type="match status" value="1"/>
</dbReference>
<dbReference type="Pfam" id="PF08207">
    <property type="entry name" value="EFP_N"/>
    <property type="match status" value="1"/>
</dbReference>
<feature type="domain" description="Elongation factor P C-terminal" evidence="2">
    <location>
        <begin position="166"/>
        <end position="219"/>
    </location>
</feature>
<feature type="domain" description="Translation elongation factor P/YeiP central" evidence="3">
    <location>
        <begin position="95"/>
        <end position="156"/>
    </location>
</feature>
<keyword evidence="4" id="KW-0251">Elongation factor</keyword>
<dbReference type="EMBL" id="WTPW01000330">
    <property type="protein sequence ID" value="KAF0522023.1"/>
    <property type="molecule type" value="Genomic_DNA"/>
</dbReference>
<evidence type="ECO:0000313" key="4">
    <source>
        <dbReference type="EMBL" id="KAF0522023.1"/>
    </source>
</evidence>
<evidence type="ECO:0000259" key="3">
    <source>
        <dbReference type="SMART" id="SM01185"/>
    </source>
</evidence>
<keyword evidence="5" id="KW-1185">Reference proteome</keyword>